<proteinExistence type="predicted"/>
<sequence>MFEIIPARSESNQSILDWYRRKEQIDFDPPYQRVSGLWDVNARQLFIDSIINGYDVPKFYVHKPWNLNDKYLYSIIDGKQRLQCIFDFIENKFPLSKDFTLDDVESGDISGKSYDYLAVNYPKIVDRLDRYTLDVVQIITNDEEKIRELFLRLNEGIALNNSEKRLAKEGYLNREIKLIVSRHSFFSMLRFKNSRFSYEELLTKLLLLEYSDVLSSLTKTNLDKFVETFKIQKEEIDKVILRTISGLKLMSVIFQGIEDLLTQKTTIPIYYLFIRDNWDKNPEKLRKFIYSFEKIKMNNRKMSFERLNPILNEYDRLNQQGANSLNAIKERLSILKQYYNIYKRQGFVDELTLIDSHELEWE</sequence>
<dbReference type="InterPro" id="IPR004919">
    <property type="entry name" value="GmrSD_N"/>
</dbReference>
<dbReference type="AlphaFoldDB" id="A0A8I1LVZ8"/>
<dbReference type="RefSeq" id="WP_164964584.1">
    <property type="nucleotide sequence ID" value="NZ_JAEHFQ010000007.1"/>
</dbReference>
<organism evidence="2 3">
    <name type="scientific">Paenibacillus polymyxa</name>
    <name type="common">Bacillus polymyxa</name>
    <dbReference type="NCBI Taxonomy" id="1406"/>
    <lineage>
        <taxon>Bacteria</taxon>
        <taxon>Bacillati</taxon>
        <taxon>Bacillota</taxon>
        <taxon>Bacilli</taxon>
        <taxon>Bacillales</taxon>
        <taxon>Paenibacillaceae</taxon>
        <taxon>Paenibacillus</taxon>
    </lineage>
</organism>
<dbReference type="Proteomes" id="UP000650605">
    <property type="component" value="Unassembled WGS sequence"/>
</dbReference>
<reference evidence="2" key="1">
    <citation type="submission" date="2020-12" db="EMBL/GenBank/DDBJ databases">
        <title>Paenibacillus polymyxa LMG 27872: a double-edged sword.</title>
        <authorList>
            <person name="Langendries S."/>
            <person name="Garcia Mendez S."/>
            <person name="Beirinckx S."/>
            <person name="Viaene T."/>
            <person name="Baeyen S."/>
            <person name="Goeminne G."/>
            <person name="Willems A."/>
            <person name="Debode J."/>
            <person name="Goormachtig S."/>
        </authorList>
    </citation>
    <scope>NUCLEOTIDE SEQUENCE</scope>
    <source>
        <strain evidence="2">LMG 27872</strain>
    </source>
</reference>
<comment type="caution">
    <text evidence="2">The sequence shown here is derived from an EMBL/GenBank/DDBJ whole genome shotgun (WGS) entry which is preliminary data.</text>
</comment>
<name>A0A8I1LVZ8_PAEPO</name>
<evidence type="ECO:0000313" key="3">
    <source>
        <dbReference type="Proteomes" id="UP000650605"/>
    </source>
</evidence>
<dbReference type="Pfam" id="PF03235">
    <property type="entry name" value="GmrSD_N"/>
    <property type="match status" value="1"/>
</dbReference>
<gene>
    <name evidence="2" type="ORF">JDW19_14160</name>
</gene>
<dbReference type="PANTHER" id="PTHR39639">
    <property type="entry name" value="CHROMOSOME 16, WHOLE GENOME SHOTGUN SEQUENCE"/>
    <property type="match status" value="1"/>
</dbReference>
<evidence type="ECO:0000259" key="1">
    <source>
        <dbReference type="Pfam" id="PF03235"/>
    </source>
</evidence>
<accession>A0A8I1LVZ8</accession>
<feature type="domain" description="GmrSD restriction endonucleases N-terminal" evidence="1">
    <location>
        <begin position="20"/>
        <end position="167"/>
    </location>
</feature>
<dbReference type="PANTHER" id="PTHR39639:SF1">
    <property type="entry name" value="DUF262 DOMAIN-CONTAINING PROTEIN"/>
    <property type="match status" value="1"/>
</dbReference>
<evidence type="ECO:0000313" key="2">
    <source>
        <dbReference type="EMBL" id="MBM0634257.1"/>
    </source>
</evidence>
<dbReference type="EMBL" id="JAEHFQ010000007">
    <property type="protein sequence ID" value="MBM0634257.1"/>
    <property type="molecule type" value="Genomic_DNA"/>
</dbReference>
<protein>
    <submittedName>
        <fullName evidence="2">DUF262 domain-containing protein</fullName>
    </submittedName>
</protein>